<feature type="compositionally biased region" description="Polar residues" evidence="1">
    <location>
        <begin position="276"/>
        <end position="287"/>
    </location>
</feature>
<name>A0A8H6WAU3_9AGAR</name>
<feature type="compositionally biased region" description="Basic and acidic residues" evidence="1">
    <location>
        <begin position="833"/>
        <end position="848"/>
    </location>
</feature>
<feature type="compositionally biased region" description="Polar residues" evidence="1">
    <location>
        <begin position="294"/>
        <end position="309"/>
    </location>
</feature>
<feature type="compositionally biased region" description="Low complexity" evidence="1">
    <location>
        <begin position="181"/>
        <end position="194"/>
    </location>
</feature>
<feature type="compositionally biased region" description="Polar residues" evidence="1">
    <location>
        <begin position="238"/>
        <end position="248"/>
    </location>
</feature>
<feature type="compositionally biased region" description="Basic residues" evidence="1">
    <location>
        <begin position="901"/>
        <end position="911"/>
    </location>
</feature>
<sequence length="911" mass="96516">MFSPQRQRHFHIPGGIFDLVSDDGQVSDYSRASTSPISPTVKTPVEVQSIAHLDASDIARFISYIRHPLASQTAEFSKALNISGSALRGLERPSLSRLANHDPQLEDELARIQLGLLPYEPIPEGVSESSTGSTEPLVNETEAKSSANNSQSQIQPSPSPPARTTQLAETGSETGSAQELVVVTTSSTEESSTTAPTDEQTKSDDSASPDSEPSSDSGDGSNSASAETSSSGLENGPSDKNQGPSIPSSHVRPPSPSIAQGGDGQTSVVEPELDSGQDTTNQASTSEAAAFEHVSSTSDEVQAPHTQHTQGDHDEFTALDTDTSDVDGKPVVLSPNTAAFMALLEAPATEEVEREPSGLGDWTDNPYGPGPVVDDPPADATATVTATEEPASSQGTSPPDDSPPAQNTDNTSRAQDTIPDPSLGSDHSELLSKDVVSAGGNVDADVEIGPASHVQSATDDILESGSGTLEGEAAGAQLPVLNITTDSDPAQLNANWHDAGQYTSSPEDSILATPSASPDVSPSSARSFIRKTAPADSVPKLNPLLDLDLLRLPAFSFGETDFDGRRRSSGAVDDPAVSTMLFQEISSVQKDKLLDFSEQDDSEGRTEHSAEISVSGTIETSGAASSLKSDQAYKAPNVDLRPPRLGITIPVSPTSLHQDLFEASPLLFSPISSVASALPFAALKYDQDKPSRRAWSATEPGLQFPTSPLAFPPSRDSFLMSSENDSRLVKLKRRHARQPPPPAKQPEQPRYSSQGTDTTGLDREDSPPPEIIRTYSDAGVQTEGVAVASEDWRDLHVESLRHRVEALERELRQARSSPTTSTSRRSSRSDSANWREDRERIGVQHTREPPAYVQSYSAPRALFVRAASTDRQVPPPAPISFNFRNISAGSFLGGGSSSRSGHGHHRSSSSS</sequence>
<feature type="compositionally biased region" description="Polar residues" evidence="1">
    <location>
        <begin position="482"/>
        <end position="494"/>
    </location>
</feature>
<protein>
    <submittedName>
        <fullName evidence="2">Uncharacterized protein</fullName>
    </submittedName>
</protein>
<feature type="region of interest" description="Disordered" evidence="1">
    <location>
        <begin position="344"/>
        <end position="533"/>
    </location>
</feature>
<organism evidence="2 3">
    <name type="scientific">Mycena indigotica</name>
    <dbReference type="NCBI Taxonomy" id="2126181"/>
    <lineage>
        <taxon>Eukaryota</taxon>
        <taxon>Fungi</taxon>
        <taxon>Dikarya</taxon>
        <taxon>Basidiomycota</taxon>
        <taxon>Agaricomycotina</taxon>
        <taxon>Agaricomycetes</taxon>
        <taxon>Agaricomycetidae</taxon>
        <taxon>Agaricales</taxon>
        <taxon>Marasmiineae</taxon>
        <taxon>Mycenaceae</taxon>
        <taxon>Mycena</taxon>
    </lineage>
</organism>
<evidence type="ECO:0000313" key="2">
    <source>
        <dbReference type="EMBL" id="KAF7311939.1"/>
    </source>
</evidence>
<feature type="region of interest" description="Disordered" evidence="1">
    <location>
        <begin position="733"/>
        <end position="778"/>
    </location>
</feature>
<evidence type="ECO:0000313" key="3">
    <source>
        <dbReference type="Proteomes" id="UP000636479"/>
    </source>
</evidence>
<dbReference type="Proteomes" id="UP000636479">
    <property type="component" value="Unassembled WGS sequence"/>
</dbReference>
<feature type="compositionally biased region" description="Low complexity" evidence="1">
    <location>
        <begin position="371"/>
        <end position="387"/>
    </location>
</feature>
<feature type="compositionally biased region" description="Low complexity" evidence="1">
    <location>
        <begin position="145"/>
        <end position="156"/>
    </location>
</feature>
<feature type="compositionally biased region" description="Low complexity" evidence="1">
    <location>
        <begin position="124"/>
        <end position="135"/>
    </location>
</feature>
<feature type="region of interest" description="Disordered" evidence="1">
    <location>
        <begin position="694"/>
        <end position="718"/>
    </location>
</feature>
<proteinExistence type="predicted"/>
<feature type="compositionally biased region" description="Low complexity" evidence="1">
    <location>
        <begin position="815"/>
        <end position="824"/>
    </location>
</feature>
<feature type="region of interest" description="Disordered" evidence="1">
    <location>
        <begin position="123"/>
        <end position="331"/>
    </location>
</feature>
<feature type="compositionally biased region" description="Low complexity" evidence="1">
    <location>
        <begin position="512"/>
        <end position="527"/>
    </location>
</feature>
<reference evidence="2" key="1">
    <citation type="submission" date="2020-05" db="EMBL/GenBank/DDBJ databases">
        <title>Mycena genomes resolve the evolution of fungal bioluminescence.</title>
        <authorList>
            <person name="Tsai I.J."/>
        </authorList>
    </citation>
    <scope>NUCLEOTIDE SEQUENCE</scope>
    <source>
        <strain evidence="2">171206Taipei</strain>
    </source>
</reference>
<feature type="region of interest" description="Disordered" evidence="1">
    <location>
        <begin position="597"/>
        <end position="627"/>
    </location>
</feature>
<dbReference type="GeneID" id="59341468"/>
<comment type="caution">
    <text evidence="2">The sequence shown here is derived from an EMBL/GenBank/DDBJ whole genome shotgun (WGS) entry which is preliminary data.</text>
</comment>
<gene>
    <name evidence="2" type="ORF">MIND_00205300</name>
</gene>
<evidence type="ECO:0000256" key="1">
    <source>
        <dbReference type="SAM" id="MobiDB-lite"/>
    </source>
</evidence>
<dbReference type="EMBL" id="JACAZF010000002">
    <property type="protein sequence ID" value="KAF7311939.1"/>
    <property type="molecule type" value="Genomic_DNA"/>
</dbReference>
<dbReference type="OrthoDB" id="3039686at2759"/>
<dbReference type="AlphaFoldDB" id="A0A8H6WAU3"/>
<feature type="compositionally biased region" description="Low complexity" evidence="1">
    <location>
        <begin position="206"/>
        <end position="231"/>
    </location>
</feature>
<feature type="compositionally biased region" description="Polar residues" evidence="1">
    <location>
        <begin position="612"/>
        <end position="627"/>
    </location>
</feature>
<feature type="region of interest" description="Disordered" evidence="1">
    <location>
        <begin position="890"/>
        <end position="911"/>
    </location>
</feature>
<dbReference type="RefSeq" id="XP_037224047.1">
    <property type="nucleotide sequence ID" value="XM_037358952.1"/>
</dbReference>
<feature type="region of interest" description="Disordered" evidence="1">
    <location>
        <begin position="809"/>
        <end position="855"/>
    </location>
</feature>
<accession>A0A8H6WAU3</accession>
<feature type="compositionally biased region" description="Polar residues" evidence="1">
    <location>
        <begin position="390"/>
        <end position="415"/>
    </location>
</feature>
<feature type="compositionally biased region" description="Polar residues" evidence="1">
    <location>
        <begin position="163"/>
        <end position="177"/>
    </location>
</feature>
<keyword evidence="3" id="KW-1185">Reference proteome</keyword>